<protein>
    <recommendedName>
        <fullName evidence="3">AAA+ ATPase domain-containing protein</fullName>
    </recommendedName>
</protein>
<evidence type="ECO:0000313" key="2">
    <source>
        <dbReference type="Proteomes" id="UP000308197"/>
    </source>
</evidence>
<dbReference type="InParanoid" id="A0A5C3PYL1"/>
<accession>A0A5C3PYL1</accession>
<evidence type="ECO:0000313" key="1">
    <source>
        <dbReference type="EMBL" id="TFK92948.1"/>
    </source>
</evidence>
<dbReference type="AlphaFoldDB" id="A0A5C3PYL1"/>
<gene>
    <name evidence="1" type="ORF">K466DRAFT_572764</name>
</gene>
<dbReference type="STRING" id="1314778.A0A5C3PYL1"/>
<keyword evidence="2" id="KW-1185">Reference proteome</keyword>
<reference evidence="1 2" key="1">
    <citation type="journal article" date="2019" name="Nat. Ecol. Evol.">
        <title>Megaphylogeny resolves global patterns of mushroom evolution.</title>
        <authorList>
            <person name="Varga T."/>
            <person name="Krizsan K."/>
            <person name="Foldi C."/>
            <person name="Dima B."/>
            <person name="Sanchez-Garcia M."/>
            <person name="Sanchez-Ramirez S."/>
            <person name="Szollosi G.J."/>
            <person name="Szarkandi J.G."/>
            <person name="Papp V."/>
            <person name="Albert L."/>
            <person name="Andreopoulos W."/>
            <person name="Angelini C."/>
            <person name="Antonin V."/>
            <person name="Barry K.W."/>
            <person name="Bougher N.L."/>
            <person name="Buchanan P."/>
            <person name="Buyck B."/>
            <person name="Bense V."/>
            <person name="Catcheside P."/>
            <person name="Chovatia M."/>
            <person name="Cooper J."/>
            <person name="Damon W."/>
            <person name="Desjardin D."/>
            <person name="Finy P."/>
            <person name="Geml J."/>
            <person name="Haridas S."/>
            <person name="Hughes K."/>
            <person name="Justo A."/>
            <person name="Karasinski D."/>
            <person name="Kautmanova I."/>
            <person name="Kiss B."/>
            <person name="Kocsube S."/>
            <person name="Kotiranta H."/>
            <person name="LaButti K.M."/>
            <person name="Lechner B.E."/>
            <person name="Liimatainen K."/>
            <person name="Lipzen A."/>
            <person name="Lukacs Z."/>
            <person name="Mihaltcheva S."/>
            <person name="Morgado L.N."/>
            <person name="Niskanen T."/>
            <person name="Noordeloos M.E."/>
            <person name="Ohm R.A."/>
            <person name="Ortiz-Santana B."/>
            <person name="Ovrebo C."/>
            <person name="Racz N."/>
            <person name="Riley R."/>
            <person name="Savchenko A."/>
            <person name="Shiryaev A."/>
            <person name="Soop K."/>
            <person name="Spirin V."/>
            <person name="Szebenyi C."/>
            <person name="Tomsovsky M."/>
            <person name="Tulloss R.E."/>
            <person name="Uehling J."/>
            <person name="Grigoriev I.V."/>
            <person name="Vagvolgyi C."/>
            <person name="Papp T."/>
            <person name="Martin F.M."/>
            <person name="Miettinen O."/>
            <person name="Hibbett D.S."/>
            <person name="Nagy L.G."/>
        </authorList>
    </citation>
    <scope>NUCLEOTIDE SEQUENCE [LARGE SCALE GENOMIC DNA]</scope>
    <source>
        <strain evidence="1 2">HHB13444</strain>
    </source>
</reference>
<sequence length="461" mass="49838">MERPHSPARDLQELSLLSSDGPLEEATKDHEVITAPLFTRGAYLAADMADKGHQYGVLGSVVAIKDKGGSYAPEDPRLYANTNAPFSTIVCGVQGSGKSHTVSVLLENMLISGCEAIGISEKALSGLVLHFGEGGSGTRPCEAGWLGCSEVAGVCPPHVMVYVSSSSLSTMRRVYAPLGHSVTVEPLLFSEKELDVEAILSMMAVGGSDSAPLYMHRVMTILRDLGERFTYARFLQKVEGAMAEFNPSQKIALEQRLVLLKTFVETSAARAKPRFKEGQLTIVDLSDPFVDPGSACSLFEIVTRMFVRAEVDTGKVLVVDEAHKVRHHVPPTCGLTFLTYLSIHCANEAYPYVPEPTALPPVLIDLCSVAILHRFSSPAWWEAIVKHVSADFSSDDDAFDHVVKLKTGEAVVLAPSGLGKFPSAGKMFSGDPELTQFGRRYLLARTRRRVTADGGASRMVV</sequence>
<dbReference type="EMBL" id="ML210989">
    <property type="protein sequence ID" value="TFK92948.1"/>
    <property type="molecule type" value="Genomic_DNA"/>
</dbReference>
<organism evidence="1 2">
    <name type="scientific">Polyporus arcularius HHB13444</name>
    <dbReference type="NCBI Taxonomy" id="1314778"/>
    <lineage>
        <taxon>Eukaryota</taxon>
        <taxon>Fungi</taxon>
        <taxon>Dikarya</taxon>
        <taxon>Basidiomycota</taxon>
        <taxon>Agaricomycotina</taxon>
        <taxon>Agaricomycetes</taxon>
        <taxon>Polyporales</taxon>
        <taxon>Polyporaceae</taxon>
        <taxon>Polyporus</taxon>
    </lineage>
</organism>
<evidence type="ECO:0008006" key="3">
    <source>
        <dbReference type="Google" id="ProtNLM"/>
    </source>
</evidence>
<dbReference type="Proteomes" id="UP000308197">
    <property type="component" value="Unassembled WGS sequence"/>
</dbReference>
<proteinExistence type="predicted"/>
<name>A0A5C3PYL1_9APHY</name>